<name>A0A811ZHY2_NYCPR</name>
<dbReference type="AlphaFoldDB" id="A0A811ZHY2"/>
<evidence type="ECO:0000313" key="2">
    <source>
        <dbReference type="EMBL" id="CAD7688113.1"/>
    </source>
</evidence>
<protein>
    <submittedName>
        <fullName evidence="2">(raccoon dog) hypothetical protein</fullName>
    </submittedName>
</protein>
<gene>
    <name evidence="2" type="ORF">NYPRO_LOCUS20907</name>
</gene>
<feature type="region of interest" description="Disordered" evidence="1">
    <location>
        <begin position="28"/>
        <end position="90"/>
    </location>
</feature>
<organism evidence="2 3">
    <name type="scientific">Nyctereutes procyonoides</name>
    <name type="common">Raccoon dog</name>
    <name type="synonym">Canis procyonoides</name>
    <dbReference type="NCBI Taxonomy" id="34880"/>
    <lineage>
        <taxon>Eukaryota</taxon>
        <taxon>Metazoa</taxon>
        <taxon>Chordata</taxon>
        <taxon>Craniata</taxon>
        <taxon>Vertebrata</taxon>
        <taxon>Euteleostomi</taxon>
        <taxon>Mammalia</taxon>
        <taxon>Eutheria</taxon>
        <taxon>Laurasiatheria</taxon>
        <taxon>Carnivora</taxon>
        <taxon>Caniformia</taxon>
        <taxon>Canidae</taxon>
        <taxon>Nyctereutes</taxon>
    </lineage>
</organism>
<evidence type="ECO:0000256" key="1">
    <source>
        <dbReference type="SAM" id="MobiDB-lite"/>
    </source>
</evidence>
<proteinExistence type="predicted"/>
<dbReference type="EMBL" id="CAJHUB010000764">
    <property type="protein sequence ID" value="CAD7688113.1"/>
    <property type="molecule type" value="Genomic_DNA"/>
</dbReference>
<reference evidence="2" key="1">
    <citation type="submission" date="2020-12" db="EMBL/GenBank/DDBJ databases">
        <authorList>
            <consortium name="Molecular Ecology Group"/>
        </authorList>
    </citation>
    <scope>NUCLEOTIDE SEQUENCE</scope>
    <source>
        <strain evidence="2">TBG_1078</strain>
    </source>
</reference>
<evidence type="ECO:0000313" key="3">
    <source>
        <dbReference type="Proteomes" id="UP000645828"/>
    </source>
</evidence>
<sequence length="186" mass="20401">MGDTCGPHPSMKKIKLSFGPAAELSARDRLTRPSVLPELSLAGSTRSRSRSPRQHAVRGRLPGDPGPSRGQAAHPLPPSPPRRPAEAPGRMRTCYCAVRSDASSRPSPCSLPRPLSCWSPELRSVSDLALPTPRPQSWEQCRPTPRALVVAAQKTDEPALTVDGFPSLSKRWDRTWDLPDTRFWAK</sequence>
<comment type="caution">
    <text evidence="2">The sequence shown here is derived from an EMBL/GenBank/DDBJ whole genome shotgun (WGS) entry which is preliminary data.</text>
</comment>
<dbReference type="Proteomes" id="UP000645828">
    <property type="component" value="Unassembled WGS sequence"/>
</dbReference>
<feature type="compositionally biased region" description="Basic residues" evidence="1">
    <location>
        <begin position="47"/>
        <end position="58"/>
    </location>
</feature>
<accession>A0A811ZHY2</accession>
<keyword evidence="3" id="KW-1185">Reference proteome</keyword>